<proteinExistence type="predicted"/>
<evidence type="ECO:0000313" key="1">
    <source>
        <dbReference type="EMBL" id="OQV13581.1"/>
    </source>
</evidence>
<keyword evidence="2" id="KW-1185">Reference proteome</keyword>
<dbReference type="EMBL" id="MTYJ01000121">
    <property type="protein sequence ID" value="OQV13581.1"/>
    <property type="molecule type" value="Genomic_DNA"/>
</dbReference>
<dbReference type="Proteomes" id="UP000192578">
    <property type="component" value="Unassembled WGS sequence"/>
</dbReference>
<sequence length="171" mass="18796">MHYLSFQYTQVSVLNADLFNGFSNLWTLNFMSCGIESISPDALQALAAQPDLFMFGVALEEKLTTFPWEVLAPVAASLRFVSLSYNDKLANIDLSSSTATLALPLLEELLCKENPALQTLPQSVLKTLLFQNVTIEFTENGNVCDGCHTRALIDWVRAGPSVGNSRFLSNS</sequence>
<dbReference type="Gene3D" id="3.80.10.10">
    <property type="entry name" value="Ribonuclease Inhibitor"/>
    <property type="match status" value="1"/>
</dbReference>
<organism evidence="1 2">
    <name type="scientific">Hypsibius exemplaris</name>
    <name type="common">Freshwater tardigrade</name>
    <dbReference type="NCBI Taxonomy" id="2072580"/>
    <lineage>
        <taxon>Eukaryota</taxon>
        <taxon>Metazoa</taxon>
        <taxon>Ecdysozoa</taxon>
        <taxon>Tardigrada</taxon>
        <taxon>Eutardigrada</taxon>
        <taxon>Parachela</taxon>
        <taxon>Hypsibioidea</taxon>
        <taxon>Hypsibiidae</taxon>
        <taxon>Hypsibius</taxon>
    </lineage>
</organism>
<feature type="non-terminal residue" evidence="1">
    <location>
        <position position="171"/>
    </location>
</feature>
<gene>
    <name evidence="1" type="ORF">BV898_12219</name>
</gene>
<dbReference type="SUPFAM" id="SSF52058">
    <property type="entry name" value="L domain-like"/>
    <property type="match status" value="1"/>
</dbReference>
<comment type="caution">
    <text evidence="1">The sequence shown here is derived from an EMBL/GenBank/DDBJ whole genome shotgun (WGS) entry which is preliminary data.</text>
</comment>
<accession>A0A1W0WEE3</accession>
<name>A0A1W0WEE3_HYPEX</name>
<evidence type="ECO:0000313" key="2">
    <source>
        <dbReference type="Proteomes" id="UP000192578"/>
    </source>
</evidence>
<protein>
    <submittedName>
        <fullName evidence="1">Uncharacterized protein</fullName>
    </submittedName>
</protein>
<dbReference type="InterPro" id="IPR032675">
    <property type="entry name" value="LRR_dom_sf"/>
</dbReference>
<reference evidence="2" key="1">
    <citation type="submission" date="2017-01" db="EMBL/GenBank/DDBJ databases">
        <title>Comparative genomics of anhydrobiosis in the tardigrade Hypsibius dujardini.</title>
        <authorList>
            <person name="Yoshida Y."/>
            <person name="Koutsovoulos G."/>
            <person name="Laetsch D."/>
            <person name="Stevens L."/>
            <person name="Kumar S."/>
            <person name="Horikawa D."/>
            <person name="Ishino K."/>
            <person name="Komine S."/>
            <person name="Tomita M."/>
            <person name="Blaxter M."/>
            <person name="Arakawa K."/>
        </authorList>
    </citation>
    <scope>NUCLEOTIDE SEQUENCE [LARGE SCALE GENOMIC DNA]</scope>
    <source>
        <strain evidence="2">Z151</strain>
    </source>
</reference>
<dbReference type="AlphaFoldDB" id="A0A1W0WEE3"/>